<gene>
    <name evidence="2" type="ordered locus">XC_2691</name>
</gene>
<evidence type="ECO:0000256" key="1">
    <source>
        <dbReference type="SAM" id="MobiDB-lite"/>
    </source>
</evidence>
<evidence type="ECO:0008006" key="4">
    <source>
        <dbReference type="Google" id="ProtNLM"/>
    </source>
</evidence>
<dbReference type="CDD" id="cd02440">
    <property type="entry name" value="AdoMet_MTases"/>
    <property type="match status" value="1"/>
</dbReference>
<dbReference type="RefSeq" id="WP_011036727.1">
    <property type="nucleotide sequence ID" value="NC_007086.1"/>
</dbReference>
<sequence length="319" mass="35528">MQHDDQPLPQTAPHGRVISHLGETDTDDATLLASIKTRLRQHNDRSAAEMEHLLQLVDALWAMELGRFLLRNRGLNANWTHQLVTYQAGTLVQQTTPALEYELFEKTPAVLATRERFGIFRTQLQALLRPGMTLASLPCGWMADVLSLDYGQCPDVRLIGIDLDPQALDGALRLAQQYGLEGQLTLQREDAWAPGEPNSVDVLSSNGLNLYEPDDARVIALYRAFFDRLRPGGTLVASFLTPPPSLCAESPWKLDLIDGAALVLQSQVFIDVVQARWASFRTHAQTRTQLESAGFTDVRFIDDRASIFPTVIARKPMSD</sequence>
<evidence type="ECO:0000313" key="2">
    <source>
        <dbReference type="EMBL" id="AAY49740.1"/>
    </source>
</evidence>
<feature type="region of interest" description="Disordered" evidence="1">
    <location>
        <begin position="1"/>
        <end position="20"/>
    </location>
</feature>
<organism evidence="2 3">
    <name type="scientific">Xanthomonas campestris pv. campestris (strain 8004)</name>
    <dbReference type="NCBI Taxonomy" id="314565"/>
    <lineage>
        <taxon>Bacteria</taxon>
        <taxon>Pseudomonadati</taxon>
        <taxon>Pseudomonadota</taxon>
        <taxon>Gammaproteobacteria</taxon>
        <taxon>Lysobacterales</taxon>
        <taxon>Lysobacteraceae</taxon>
        <taxon>Xanthomonas</taxon>
    </lineage>
</organism>
<dbReference type="EMBL" id="CP000050">
    <property type="protein sequence ID" value="AAY49740.1"/>
    <property type="molecule type" value="Genomic_DNA"/>
</dbReference>
<name>A0A0H2X8V1_XANC8</name>
<dbReference type="Proteomes" id="UP000000420">
    <property type="component" value="Chromosome"/>
</dbReference>
<dbReference type="SUPFAM" id="SSF53335">
    <property type="entry name" value="S-adenosyl-L-methionine-dependent methyltransferases"/>
    <property type="match status" value="1"/>
</dbReference>
<reference evidence="2 3" key="1">
    <citation type="journal article" date="2005" name="Genome Res.">
        <title>Comparative and functional genomic analyses of the pathogenicity of phytopathogen Xanthomonas campestris pv. campestris.</title>
        <authorList>
            <person name="Qian W."/>
            <person name="Jia Y."/>
            <person name="Ren S.X."/>
            <person name="He Y.Q."/>
            <person name="Feng J.X."/>
            <person name="Lu L.F."/>
            <person name="Sun Q."/>
            <person name="Ying G."/>
            <person name="Tang D.J."/>
            <person name="Tang H."/>
            <person name="Wu W."/>
            <person name="Hao P."/>
            <person name="Wang L."/>
            <person name="Jiang B.L."/>
            <person name="Zeng S."/>
            <person name="Gu W.Y."/>
            <person name="Lu G."/>
            <person name="Rong L."/>
            <person name="Tian Y."/>
            <person name="Yao Z."/>
            <person name="Fu G."/>
            <person name="Chen B."/>
            <person name="Fang R."/>
            <person name="Qiang B."/>
            <person name="Chen Z."/>
            <person name="Zhao G.P."/>
            <person name="Tang J.L."/>
            <person name="He C."/>
        </authorList>
    </citation>
    <scope>NUCLEOTIDE SEQUENCE [LARGE SCALE GENOMIC DNA]</scope>
    <source>
        <strain evidence="2 3">8004</strain>
    </source>
</reference>
<dbReference type="HOGENOM" id="CLU_874217_0_0_6"/>
<dbReference type="Gene3D" id="3.40.50.150">
    <property type="entry name" value="Vaccinia Virus protein VP39"/>
    <property type="match status" value="1"/>
</dbReference>
<dbReference type="KEGG" id="xcb:XC_2691"/>
<proteinExistence type="predicted"/>
<protein>
    <recommendedName>
        <fullName evidence="4">Methyltransferase domain-containing protein</fullName>
    </recommendedName>
</protein>
<accession>A0A0H2X8V1</accession>
<evidence type="ECO:0000313" key="3">
    <source>
        <dbReference type="Proteomes" id="UP000000420"/>
    </source>
</evidence>
<dbReference type="InterPro" id="IPR029063">
    <property type="entry name" value="SAM-dependent_MTases_sf"/>
</dbReference>
<dbReference type="AlphaFoldDB" id="A0A0H2X8V1"/>